<gene>
    <name evidence="5" type="ORF">H8693_04675</name>
</gene>
<dbReference type="InterPro" id="IPR000835">
    <property type="entry name" value="HTH_MarR-typ"/>
</dbReference>
<keyword evidence="2" id="KW-0238">DNA-binding</keyword>
<dbReference type="RefSeq" id="WP_249279989.1">
    <property type="nucleotide sequence ID" value="NZ_JACRSS010000001.1"/>
</dbReference>
<dbReference type="InterPro" id="IPR036390">
    <property type="entry name" value="WH_DNA-bd_sf"/>
</dbReference>
<keyword evidence="1" id="KW-0805">Transcription regulation</keyword>
<sequence length="142" mass="16106">MKTPFYLLVYKTFHAQKNRIRPGMGTLGLSTGQPKVLSYLMRHESCLQKELAEAFDIRPATISHILSNMEEKGLIYRQASPGHRRAISISITPRGREAHAQWQTLCHAVEKDALAGFSPQEQEAFSSYLCRMYHNLTGNTID</sequence>
<dbReference type="EMBL" id="JACRSS010000001">
    <property type="protein sequence ID" value="MBC8538223.1"/>
    <property type="molecule type" value="Genomic_DNA"/>
</dbReference>
<dbReference type="PROSITE" id="PS50995">
    <property type="entry name" value="HTH_MARR_2"/>
    <property type="match status" value="1"/>
</dbReference>
<evidence type="ECO:0000256" key="3">
    <source>
        <dbReference type="ARBA" id="ARBA00023163"/>
    </source>
</evidence>
<evidence type="ECO:0000256" key="2">
    <source>
        <dbReference type="ARBA" id="ARBA00023125"/>
    </source>
</evidence>
<evidence type="ECO:0000259" key="4">
    <source>
        <dbReference type="PROSITE" id="PS50995"/>
    </source>
</evidence>
<keyword evidence="6" id="KW-1185">Reference proteome</keyword>
<dbReference type="GO" id="GO:0003677">
    <property type="term" value="F:DNA binding"/>
    <property type="evidence" value="ECO:0007669"/>
    <property type="project" value="UniProtKB-KW"/>
</dbReference>
<dbReference type="InterPro" id="IPR036388">
    <property type="entry name" value="WH-like_DNA-bd_sf"/>
</dbReference>
<dbReference type="CDD" id="cd00090">
    <property type="entry name" value="HTH_ARSR"/>
    <property type="match status" value="1"/>
</dbReference>
<comment type="caution">
    <text evidence="5">The sequence shown here is derived from an EMBL/GenBank/DDBJ whole genome shotgun (WGS) entry which is preliminary data.</text>
</comment>
<evidence type="ECO:0000313" key="5">
    <source>
        <dbReference type="EMBL" id="MBC8538223.1"/>
    </source>
</evidence>
<accession>A0A926DGD3</accession>
<reference evidence="5" key="1">
    <citation type="submission" date="2020-08" db="EMBL/GenBank/DDBJ databases">
        <title>Genome public.</title>
        <authorList>
            <person name="Liu C."/>
            <person name="Sun Q."/>
        </authorList>
    </citation>
    <scope>NUCLEOTIDE SEQUENCE</scope>
    <source>
        <strain evidence="5">NSJ-63</strain>
    </source>
</reference>
<dbReference type="InterPro" id="IPR011991">
    <property type="entry name" value="ArsR-like_HTH"/>
</dbReference>
<dbReference type="PANTHER" id="PTHR42756">
    <property type="entry name" value="TRANSCRIPTIONAL REGULATOR, MARR"/>
    <property type="match status" value="1"/>
</dbReference>
<evidence type="ECO:0000313" key="6">
    <source>
        <dbReference type="Proteomes" id="UP000617951"/>
    </source>
</evidence>
<dbReference type="Pfam" id="PF12802">
    <property type="entry name" value="MarR_2"/>
    <property type="match status" value="1"/>
</dbReference>
<dbReference type="PANTHER" id="PTHR42756:SF1">
    <property type="entry name" value="TRANSCRIPTIONAL REPRESSOR OF EMRAB OPERON"/>
    <property type="match status" value="1"/>
</dbReference>
<dbReference type="Gene3D" id="1.10.10.10">
    <property type="entry name" value="Winged helix-like DNA-binding domain superfamily/Winged helix DNA-binding domain"/>
    <property type="match status" value="1"/>
</dbReference>
<dbReference type="GO" id="GO:0003700">
    <property type="term" value="F:DNA-binding transcription factor activity"/>
    <property type="evidence" value="ECO:0007669"/>
    <property type="project" value="InterPro"/>
</dbReference>
<dbReference type="PRINTS" id="PR00598">
    <property type="entry name" value="HTHMARR"/>
</dbReference>
<dbReference type="SUPFAM" id="SSF46785">
    <property type="entry name" value="Winged helix' DNA-binding domain"/>
    <property type="match status" value="1"/>
</dbReference>
<organism evidence="5 6">
    <name type="scientific">Guopingia tenuis</name>
    <dbReference type="NCBI Taxonomy" id="2763656"/>
    <lineage>
        <taxon>Bacteria</taxon>
        <taxon>Bacillati</taxon>
        <taxon>Bacillota</taxon>
        <taxon>Clostridia</taxon>
        <taxon>Christensenellales</taxon>
        <taxon>Christensenellaceae</taxon>
        <taxon>Guopingia</taxon>
    </lineage>
</organism>
<name>A0A926DGD3_9FIRM</name>
<keyword evidence="3" id="KW-0804">Transcription</keyword>
<proteinExistence type="predicted"/>
<dbReference type="AlphaFoldDB" id="A0A926DGD3"/>
<evidence type="ECO:0000256" key="1">
    <source>
        <dbReference type="ARBA" id="ARBA00023015"/>
    </source>
</evidence>
<feature type="domain" description="HTH marR-type" evidence="4">
    <location>
        <begin position="2"/>
        <end position="134"/>
    </location>
</feature>
<dbReference type="SMART" id="SM00347">
    <property type="entry name" value="HTH_MARR"/>
    <property type="match status" value="1"/>
</dbReference>
<dbReference type="Proteomes" id="UP000617951">
    <property type="component" value="Unassembled WGS sequence"/>
</dbReference>
<protein>
    <submittedName>
        <fullName evidence="5">MarR family transcriptional regulator</fullName>
    </submittedName>
</protein>